<reference evidence="2 3" key="1">
    <citation type="submission" date="2017-09" db="EMBL/GenBank/DDBJ databases">
        <title>Depth-based differentiation of microbial function through sediment-hosted aquifers and enrichment of novel symbionts in the deep terrestrial subsurface.</title>
        <authorList>
            <person name="Probst A.J."/>
            <person name="Ladd B."/>
            <person name="Jarett J.K."/>
            <person name="Geller-Mcgrath D.E."/>
            <person name="Sieber C.M."/>
            <person name="Emerson J.B."/>
            <person name="Anantharaman K."/>
            <person name="Thomas B.C."/>
            <person name="Malmstrom R."/>
            <person name="Stieglmeier M."/>
            <person name="Klingl A."/>
            <person name="Woyke T."/>
            <person name="Ryan C.M."/>
            <person name="Banfield J.F."/>
        </authorList>
    </citation>
    <scope>NUCLEOTIDE SEQUENCE [LARGE SCALE GENOMIC DNA]</scope>
    <source>
        <strain evidence="2">CG11_big_fil_rev_8_21_14_0_20_40_15</strain>
    </source>
</reference>
<keyword evidence="1" id="KW-1133">Transmembrane helix</keyword>
<keyword evidence="1" id="KW-0472">Membrane</keyword>
<feature type="transmembrane region" description="Helical" evidence="1">
    <location>
        <begin position="44"/>
        <end position="62"/>
    </location>
</feature>
<feature type="transmembrane region" description="Helical" evidence="1">
    <location>
        <begin position="12"/>
        <end position="32"/>
    </location>
</feature>
<sequence length="73" mass="8368">MDFKNKWNSWIWRALILISLVFCIILGILGLVAPGFEGHRTGPLIVLIIGVLTGIIYIKIYIRNRGMPNRFLE</sequence>
<comment type="caution">
    <text evidence="2">The sequence shown here is derived from an EMBL/GenBank/DDBJ whole genome shotgun (WGS) entry which is preliminary data.</text>
</comment>
<evidence type="ECO:0000313" key="2">
    <source>
        <dbReference type="EMBL" id="PIQ75645.1"/>
    </source>
</evidence>
<name>A0A2H0KWG6_9BACT</name>
<keyword evidence="1" id="KW-0812">Transmembrane</keyword>
<dbReference type="AlphaFoldDB" id="A0A2H0KWG6"/>
<dbReference type="Proteomes" id="UP000229317">
    <property type="component" value="Unassembled WGS sequence"/>
</dbReference>
<protein>
    <submittedName>
        <fullName evidence="2">Uncharacterized protein</fullName>
    </submittedName>
</protein>
<accession>A0A2H0KWG6</accession>
<dbReference type="EMBL" id="PCVO01000001">
    <property type="protein sequence ID" value="PIQ75645.1"/>
    <property type="molecule type" value="Genomic_DNA"/>
</dbReference>
<evidence type="ECO:0000313" key="3">
    <source>
        <dbReference type="Proteomes" id="UP000229317"/>
    </source>
</evidence>
<organism evidence="2 3">
    <name type="scientific">Candidatus Portnoybacteria bacterium CG11_big_fil_rev_8_21_14_0_20_40_15</name>
    <dbReference type="NCBI Taxonomy" id="1974817"/>
    <lineage>
        <taxon>Bacteria</taxon>
        <taxon>Candidatus Portnoyibacteriota</taxon>
    </lineage>
</organism>
<proteinExistence type="predicted"/>
<evidence type="ECO:0000256" key="1">
    <source>
        <dbReference type="SAM" id="Phobius"/>
    </source>
</evidence>
<gene>
    <name evidence="2" type="ORF">COV84_00080</name>
</gene>